<evidence type="ECO:0000313" key="5">
    <source>
        <dbReference type="Proteomes" id="UP000199502"/>
    </source>
</evidence>
<keyword evidence="5" id="KW-1185">Reference proteome</keyword>
<evidence type="ECO:0000256" key="1">
    <source>
        <dbReference type="SAM" id="MobiDB-lite"/>
    </source>
</evidence>
<accession>A0A1G5F800</accession>
<dbReference type="AlphaFoldDB" id="A0A1G5F800"/>
<evidence type="ECO:0000313" key="4">
    <source>
        <dbReference type="EMBL" id="SCY35333.1"/>
    </source>
</evidence>
<organism evidence="4 5">
    <name type="scientific">Paracoccus tibetensis</name>
    <dbReference type="NCBI Taxonomy" id="336292"/>
    <lineage>
        <taxon>Bacteria</taxon>
        <taxon>Pseudomonadati</taxon>
        <taxon>Pseudomonadota</taxon>
        <taxon>Alphaproteobacteria</taxon>
        <taxon>Rhodobacterales</taxon>
        <taxon>Paracoccaceae</taxon>
        <taxon>Paracoccus</taxon>
    </lineage>
</organism>
<protein>
    <submittedName>
        <fullName evidence="4">Protein RodZ, contains Xre-like HTH and DUF4115 domains</fullName>
    </submittedName>
</protein>
<reference evidence="4 5" key="1">
    <citation type="submission" date="2016-10" db="EMBL/GenBank/DDBJ databases">
        <authorList>
            <person name="de Groot N.N."/>
        </authorList>
    </citation>
    <scope>NUCLEOTIDE SEQUENCE [LARGE SCALE GENOMIC DNA]</scope>
    <source>
        <strain evidence="4 5">CGMCC 1.8925</strain>
    </source>
</reference>
<evidence type="ECO:0000259" key="3">
    <source>
        <dbReference type="Pfam" id="PF13464"/>
    </source>
</evidence>
<dbReference type="InterPro" id="IPR010982">
    <property type="entry name" value="Lambda_DNA-bd_dom_sf"/>
</dbReference>
<dbReference type="STRING" id="336292.SAMN05660710_01294"/>
<dbReference type="InterPro" id="IPR050400">
    <property type="entry name" value="Bact_Cytoskel_RodZ"/>
</dbReference>
<dbReference type="RefSeq" id="WP_245686572.1">
    <property type="nucleotide sequence ID" value="NZ_FMVT01000004.1"/>
</dbReference>
<name>A0A1G5F800_9RHOB</name>
<dbReference type="PANTHER" id="PTHR34475">
    <property type="match status" value="1"/>
</dbReference>
<feature type="region of interest" description="Disordered" evidence="1">
    <location>
        <begin position="105"/>
        <end position="125"/>
    </location>
</feature>
<dbReference type="Proteomes" id="UP000199502">
    <property type="component" value="Unassembled WGS sequence"/>
</dbReference>
<dbReference type="GO" id="GO:0003677">
    <property type="term" value="F:DNA binding"/>
    <property type="evidence" value="ECO:0007669"/>
    <property type="project" value="InterPro"/>
</dbReference>
<proteinExistence type="predicted"/>
<dbReference type="EMBL" id="FMVT01000004">
    <property type="protein sequence ID" value="SCY35333.1"/>
    <property type="molecule type" value="Genomic_DNA"/>
</dbReference>
<dbReference type="Gene3D" id="1.10.260.40">
    <property type="entry name" value="lambda repressor-like DNA-binding domains"/>
    <property type="match status" value="1"/>
</dbReference>
<feature type="domain" description="Cytoskeleton protein RodZ-like C-terminal" evidence="3">
    <location>
        <begin position="324"/>
        <end position="394"/>
    </location>
</feature>
<dbReference type="Pfam" id="PF13413">
    <property type="entry name" value="HTH_25"/>
    <property type="match status" value="1"/>
</dbReference>
<dbReference type="Pfam" id="PF13464">
    <property type="entry name" value="RodZ_C"/>
    <property type="match status" value="1"/>
</dbReference>
<gene>
    <name evidence="4" type="ORF">SAMN05660710_01294</name>
</gene>
<dbReference type="PANTHER" id="PTHR34475:SF1">
    <property type="entry name" value="CYTOSKELETON PROTEIN RODZ"/>
    <property type="match status" value="1"/>
</dbReference>
<keyword evidence="2" id="KW-1133">Transmembrane helix</keyword>
<keyword evidence="2" id="KW-0472">Membrane</keyword>
<dbReference type="InterPro" id="IPR025194">
    <property type="entry name" value="RodZ-like_C"/>
</dbReference>
<feature type="transmembrane region" description="Helical" evidence="2">
    <location>
        <begin position="151"/>
        <end position="173"/>
    </location>
</feature>
<keyword evidence="2" id="KW-0812">Transmembrane</keyword>
<evidence type="ECO:0000256" key="2">
    <source>
        <dbReference type="SAM" id="Phobius"/>
    </source>
</evidence>
<sequence>MSRLRAQHPAEEFAQVEGTHVFLDDDTRLGDVMRGERATLGKSLLDVQRELRIRASYVAAIENCDISAFDAPSFISGYVRSYARYLGMDPDWTFRRFCTESGFQPTHGMAPSASGPKPVRRPSDPAEALANPRALFIPQQQGFFSDVEPRAIGAVLVLVALIAGLAYGGFSLLQEVQRVTLAPGDERPGLVTELDPTQGAGLAGPQIETADPADIARSLPQPEALDRLYRPQILEAPVLTARDGPIASIDPGLLDGALTVEQVIASAGTIAAVPQPVAGPDQVQGPTLPAALADAASVPVTELALGESEPGVRTLAPDAPQLELMATRPAWVRVTSADGTVLLEKTMDAGERFALPKLEEPPRLRTGNSGAVYFAVNGQAYGPAAPGAQVVSNVELSPGSLTERFALADLGADPALAQMVAMVQSPTPAEGQVE</sequence>